<organism evidence="12 13">
    <name type="scientific">Diploptera punctata</name>
    <name type="common">Pacific beetle cockroach</name>
    <dbReference type="NCBI Taxonomy" id="6984"/>
    <lineage>
        <taxon>Eukaryota</taxon>
        <taxon>Metazoa</taxon>
        <taxon>Ecdysozoa</taxon>
        <taxon>Arthropoda</taxon>
        <taxon>Hexapoda</taxon>
        <taxon>Insecta</taxon>
        <taxon>Pterygota</taxon>
        <taxon>Neoptera</taxon>
        <taxon>Polyneoptera</taxon>
        <taxon>Dictyoptera</taxon>
        <taxon>Blattodea</taxon>
        <taxon>Blaberoidea</taxon>
        <taxon>Blaberidae</taxon>
        <taxon>Diplopterinae</taxon>
        <taxon>Diploptera</taxon>
    </lineage>
</organism>
<dbReference type="GO" id="GO:0015276">
    <property type="term" value="F:ligand-gated monoatomic ion channel activity"/>
    <property type="evidence" value="ECO:0007669"/>
    <property type="project" value="InterPro"/>
</dbReference>
<evidence type="ECO:0000256" key="5">
    <source>
        <dbReference type="ARBA" id="ARBA00022989"/>
    </source>
</evidence>
<reference evidence="12" key="2">
    <citation type="submission" date="2023-05" db="EMBL/GenBank/DDBJ databases">
        <authorList>
            <person name="Fouks B."/>
        </authorList>
    </citation>
    <scope>NUCLEOTIDE SEQUENCE</scope>
    <source>
        <strain evidence="12">Stay&amp;Tobe</strain>
        <tissue evidence="12">Testes</tissue>
    </source>
</reference>
<dbReference type="Proteomes" id="UP001233999">
    <property type="component" value="Unassembled WGS sequence"/>
</dbReference>
<keyword evidence="4 10" id="KW-0812">Transmembrane</keyword>
<feature type="compositionally biased region" description="Acidic residues" evidence="9">
    <location>
        <begin position="77"/>
        <end position="93"/>
    </location>
</feature>
<keyword evidence="5 10" id="KW-1133">Transmembrane helix</keyword>
<dbReference type="InterPro" id="IPR052192">
    <property type="entry name" value="Insect_Ionotropic_Sensory_Rcpt"/>
</dbReference>
<dbReference type="InterPro" id="IPR001320">
    <property type="entry name" value="Iontro_rcpt_C"/>
</dbReference>
<dbReference type="GO" id="GO:0005886">
    <property type="term" value="C:plasma membrane"/>
    <property type="evidence" value="ECO:0007669"/>
    <property type="project" value="UniProtKB-SubCell"/>
</dbReference>
<evidence type="ECO:0000256" key="4">
    <source>
        <dbReference type="ARBA" id="ARBA00022692"/>
    </source>
</evidence>
<dbReference type="PANTHER" id="PTHR42643:SF24">
    <property type="entry name" value="IONOTROPIC RECEPTOR 60A"/>
    <property type="match status" value="1"/>
</dbReference>
<proteinExistence type="inferred from homology"/>
<dbReference type="Gene3D" id="1.10.287.70">
    <property type="match status" value="1"/>
</dbReference>
<evidence type="ECO:0000313" key="12">
    <source>
        <dbReference type="EMBL" id="KAJ9575725.1"/>
    </source>
</evidence>
<comment type="similarity">
    <text evidence="2">Belongs to the glutamate-gated ion channel (TC 1.A.10.1) family.</text>
</comment>
<evidence type="ECO:0000313" key="13">
    <source>
        <dbReference type="Proteomes" id="UP001233999"/>
    </source>
</evidence>
<dbReference type="EMBL" id="JASPKZ010009821">
    <property type="protein sequence ID" value="KAJ9575725.1"/>
    <property type="molecule type" value="Genomic_DNA"/>
</dbReference>
<evidence type="ECO:0000256" key="7">
    <source>
        <dbReference type="ARBA" id="ARBA00023170"/>
    </source>
</evidence>
<dbReference type="AlphaFoldDB" id="A0AAD8E3B5"/>
<keyword evidence="13" id="KW-1185">Reference proteome</keyword>
<comment type="subcellular location">
    <subcellularLocation>
        <location evidence="1">Cell membrane</location>
        <topology evidence="1">Multi-pass membrane protein</topology>
    </subcellularLocation>
</comment>
<feature type="region of interest" description="Disordered" evidence="9">
    <location>
        <begin position="70"/>
        <end position="93"/>
    </location>
</feature>
<evidence type="ECO:0000256" key="2">
    <source>
        <dbReference type="ARBA" id="ARBA00008685"/>
    </source>
</evidence>
<evidence type="ECO:0000259" key="11">
    <source>
        <dbReference type="Pfam" id="PF00060"/>
    </source>
</evidence>
<reference evidence="12" key="1">
    <citation type="journal article" date="2023" name="IScience">
        <title>Live-bearing cockroach genome reveals convergent evolutionary mechanisms linked to viviparity in insects and beyond.</title>
        <authorList>
            <person name="Fouks B."/>
            <person name="Harrison M.C."/>
            <person name="Mikhailova A.A."/>
            <person name="Marchal E."/>
            <person name="English S."/>
            <person name="Carruthers M."/>
            <person name="Jennings E.C."/>
            <person name="Chiamaka E.L."/>
            <person name="Frigard R.A."/>
            <person name="Pippel M."/>
            <person name="Attardo G.M."/>
            <person name="Benoit J.B."/>
            <person name="Bornberg-Bauer E."/>
            <person name="Tobe S.S."/>
        </authorList>
    </citation>
    <scope>NUCLEOTIDE SEQUENCE</scope>
    <source>
        <strain evidence="12">Stay&amp;Tobe</strain>
    </source>
</reference>
<comment type="caution">
    <text evidence="12">The sequence shown here is derived from an EMBL/GenBank/DDBJ whole genome shotgun (WGS) entry which is preliminary data.</text>
</comment>
<accession>A0AAD8E3B5</accession>
<keyword evidence="3" id="KW-1003">Cell membrane</keyword>
<evidence type="ECO:0000256" key="10">
    <source>
        <dbReference type="SAM" id="Phobius"/>
    </source>
</evidence>
<dbReference type="GO" id="GO:0050906">
    <property type="term" value="P:detection of stimulus involved in sensory perception"/>
    <property type="evidence" value="ECO:0007669"/>
    <property type="project" value="UniProtKB-ARBA"/>
</dbReference>
<dbReference type="SUPFAM" id="SSF53850">
    <property type="entry name" value="Periplasmic binding protein-like II"/>
    <property type="match status" value="1"/>
</dbReference>
<evidence type="ECO:0000256" key="9">
    <source>
        <dbReference type="SAM" id="MobiDB-lite"/>
    </source>
</evidence>
<protein>
    <recommendedName>
        <fullName evidence="11">Ionotropic glutamate receptor C-terminal domain-containing protein</fullName>
    </recommendedName>
</protein>
<name>A0AAD8E3B5_DIPPU</name>
<gene>
    <name evidence="12" type="ORF">L9F63_007371</name>
</gene>
<sequence length="637" mass="73421">MCNENPSKSEYNRIIDLLLDEISRYEIWPTIVLGDDPEKFPLSEKMHGYIWFLCYEDDVKEGEKVKDEIVSTGEDYVNNEEEEDDDDDDDDEEVNKFEETVYQLFNKNAFYPETKFLVITAGYNTSTSPELAKNVFTSFWINAKAINIAVIHLHLSRYDASTLNVVGGEDRNFVQTYTWTPYVERNCLDVIRVNLLENRSLEIADNNSQVNIFPSKIHNDFLGCKFRGISLGVDPYIIVTNSTDENGATVYDDNGLGSKIFKLFAEKYNITIVFLEPIKTFDFIAIIGGLQGAVTNEVDFGVGVTPVTLLGCSMVDFTVSYTFEHLRMQIPCPKQIPRIQRIVSIFSVVTWIMLMVIYFLGSLTLWFISNVDTHNRRMESISSRNIKQCFYNAWAIFLGVSVTEMPRTCYVRLFFIFYVCYCYAMSMVFQAFFTTFLVEPGYGREFTSYEEIIASNITYGAIDTLDNLLFVEFGYEEHKGAKFVVNCADITHCVLRAMFKGDIMLFTGTNFPYYLALKKGVYDVSKRVCFYQDIVMVVQLSIVMQKGNPLMSKLNDHVQKCLEGGIHEMFWSQLKHTYRLQAEKKSDQSDMYFVFTVRLLAPAFILLFCGYAISFIVLIFEICVFEIHEKEPLRPLL</sequence>
<keyword evidence="7" id="KW-0675">Receptor</keyword>
<evidence type="ECO:0000256" key="1">
    <source>
        <dbReference type="ARBA" id="ARBA00004651"/>
    </source>
</evidence>
<evidence type="ECO:0000256" key="6">
    <source>
        <dbReference type="ARBA" id="ARBA00023136"/>
    </source>
</evidence>
<keyword evidence="8" id="KW-0325">Glycoprotein</keyword>
<feature type="transmembrane region" description="Helical" evidence="10">
    <location>
        <begin position="592"/>
        <end position="620"/>
    </location>
</feature>
<dbReference type="PANTHER" id="PTHR42643">
    <property type="entry name" value="IONOTROPIC RECEPTOR 20A-RELATED"/>
    <property type="match status" value="1"/>
</dbReference>
<keyword evidence="6 10" id="KW-0472">Membrane</keyword>
<evidence type="ECO:0000256" key="3">
    <source>
        <dbReference type="ARBA" id="ARBA00022475"/>
    </source>
</evidence>
<evidence type="ECO:0000256" key="8">
    <source>
        <dbReference type="ARBA" id="ARBA00023180"/>
    </source>
</evidence>
<feature type="transmembrane region" description="Helical" evidence="10">
    <location>
        <begin position="342"/>
        <end position="368"/>
    </location>
</feature>
<feature type="domain" description="Ionotropic glutamate receptor C-terminal" evidence="11">
    <location>
        <begin position="349"/>
        <end position="610"/>
    </location>
</feature>
<feature type="transmembrane region" description="Helical" evidence="10">
    <location>
        <begin position="413"/>
        <end position="438"/>
    </location>
</feature>
<dbReference type="Pfam" id="PF00060">
    <property type="entry name" value="Lig_chan"/>
    <property type="match status" value="1"/>
</dbReference>